<evidence type="ECO:0000313" key="2">
    <source>
        <dbReference type="Proteomes" id="UP000800235"/>
    </source>
</evidence>
<dbReference type="AlphaFoldDB" id="A0A9P4NR64"/>
<protein>
    <recommendedName>
        <fullName evidence="3">Fungal N-terminal domain-containing protein</fullName>
    </recommendedName>
</protein>
<dbReference type="OrthoDB" id="3045089at2759"/>
<dbReference type="PANTHER" id="PTHR38886:SF1">
    <property type="entry name" value="NACHT-NTPASE AND P-LOOP NTPASES N-TERMINAL DOMAIN-CONTAINING PROTEIN"/>
    <property type="match status" value="1"/>
</dbReference>
<evidence type="ECO:0008006" key="3">
    <source>
        <dbReference type="Google" id="ProtNLM"/>
    </source>
</evidence>
<accession>A0A9P4NR64</accession>
<reference evidence="1" key="1">
    <citation type="journal article" date="2020" name="Stud. Mycol.">
        <title>101 Dothideomycetes genomes: a test case for predicting lifestyles and emergence of pathogens.</title>
        <authorList>
            <person name="Haridas S."/>
            <person name="Albert R."/>
            <person name="Binder M."/>
            <person name="Bloem J."/>
            <person name="Labutti K."/>
            <person name="Salamov A."/>
            <person name="Andreopoulos B."/>
            <person name="Baker S."/>
            <person name="Barry K."/>
            <person name="Bills G."/>
            <person name="Bluhm B."/>
            <person name="Cannon C."/>
            <person name="Castanera R."/>
            <person name="Culley D."/>
            <person name="Daum C."/>
            <person name="Ezra D."/>
            <person name="Gonzalez J."/>
            <person name="Henrissat B."/>
            <person name="Kuo A."/>
            <person name="Liang C."/>
            <person name="Lipzen A."/>
            <person name="Lutzoni F."/>
            <person name="Magnuson J."/>
            <person name="Mondo S."/>
            <person name="Nolan M."/>
            <person name="Ohm R."/>
            <person name="Pangilinan J."/>
            <person name="Park H.-J."/>
            <person name="Ramirez L."/>
            <person name="Alfaro M."/>
            <person name="Sun H."/>
            <person name="Tritt A."/>
            <person name="Yoshinaga Y."/>
            <person name="Zwiers L.-H."/>
            <person name="Turgeon B."/>
            <person name="Goodwin S."/>
            <person name="Spatafora J."/>
            <person name="Crous P."/>
            <person name="Grigoriev I."/>
        </authorList>
    </citation>
    <scope>NUCLEOTIDE SEQUENCE</scope>
    <source>
        <strain evidence="1">CBS 130266</strain>
    </source>
</reference>
<dbReference type="Proteomes" id="UP000800235">
    <property type="component" value="Unassembled WGS sequence"/>
</dbReference>
<name>A0A9P4NR64_9PEZI</name>
<dbReference type="EMBL" id="MU007044">
    <property type="protein sequence ID" value="KAF2429776.1"/>
    <property type="molecule type" value="Genomic_DNA"/>
</dbReference>
<organism evidence="1 2">
    <name type="scientific">Tothia fuscella</name>
    <dbReference type="NCBI Taxonomy" id="1048955"/>
    <lineage>
        <taxon>Eukaryota</taxon>
        <taxon>Fungi</taxon>
        <taxon>Dikarya</taxon>
        <taxon>Ascomycota</taxon>
        <taxon>Pezizomycotina</taxon>
        <taxon>Dothideomycetes</taxon>
        <taxon>Pleosporomycetidae</taxon>
        <taxon>Venturiales</taxon>
        <taxon>Cylindrosympodiaceae</taxon>
        <taxon>Tothia</taxon>
    </lineage>
</organism>
<gene>
    <name evidence="1" type="ORF">EJ08DRAFT_267525</name>
</gene>
<proteinExistence type="predicted"/>
<keyword evidence="2" id="KW-1185">Reference proteome</keyword>
<comment type="caution">
    <text evidence="1">The sequence shown here is derived from an EMBL/GenBank/DDBJ whole genome shotgun (WGS) entry which is preliminary data.</text>
</comment>
<evidence type="ECO:0000313" key="1">
    <source>
        <dbReference type="EMBL" id="KAF2429776.1"/>
    </source>
</evidence>
<sequence>MATPTFGSAGDIIQVALLVKSLVNALSESNGSLSEYQTTVRELNNLDGVIYELQGLVDLCRSAGGYDTLIGIVEVEVSKCKALMLPFLLQLDKYKQSLRVGGSGKPVRDAYKKMHWKLSRQDCLDEFRRAINIQRECMLALLHIHKYKADMIADKRLEHQLVKAFELREHASQSQMALLSGHTSKLKDIMERVKQLEQKAAARTAPCVLPAQVFSIVPTKFELL</sequence>
<dbReference type="PANTHER" id="PTHR38886">
    <property type="entry name" value="SESA DOMAIN-CONTAINING PROTEIN"/>
    <property type="match status" value="1"/>
</dbReference>